<reference evidence="2 3" key="1">
    <citation type="submission" date="2024-02" db="EMBL/GenBank/DDBJ databases">
        <title>A novel Wenzhouxiangellaceae bacterium, isolated from coastal sediments.</title>
        <authorList>
            <person name="Du Z.-J."/>
            <person name="Ye Y.-Q."/>
            <person name="Zhang X.-Y."/>
        </authorList>
    </citation>
    <scope>NUCLEOTIDE SEQUENCE [LARGE SCALE GENOMIC DNA]</scope>
    <source>
        <strain evidence="2 3">CH-27</strain>
    </source>
</reference>
<evidence type="ECO:0000256" key="1">
    <source>
        <dbReference type="SAM" id="SignalP"/>
    </source>
</evidence>
<evidence type="ECO:0000313" key="2">
    <source>
        <dbReference type="EMBL" id="MEJ8569106.1"/>
    </source>
</evidence>
<dbReference type="RefSeq" id="WP_354696428.1">
    <property type="nucleotide sequence ID" value="NZ_JAZHOG010000011.1"/>
</dbReference>
<comment type="caution">
    <text evidence="2">The sequence shown here is derived from an EMBL/GenBank/DDBJ whole genome shotgun (WGS) entry which is preliminary data.</text>
</comment>
<dbReference type="PROSITE" id="PS51257">
    <property type="entry name" value="PROKAR_LIPOPROTEIN"/>
    <property type="match status" value="1"/>
</dbReference>
<proteinExistence type="predicted"/>
<name>A0AAW9RNJ6_9GAMM</name>
<feature type="signal peptide" evidence="1">
    <location>
        <begin position="1"/>
        <end position="34"/>
    </location>
</feature>
<dbReference type="InterPro" id="IPR021516">
    <property type="entry name" value="DUF3179"/>
</dbReference>
<evidence type="ECO:0000313" key="3">
    <source>
        <dbReference type="Proteomes" id="UP001359886"/>
    </source>
</evidence>
<organism evidence="2 3">
    <name type="scientific">Elongatibacter sediminis</name>
    <dbReference type="NCBI Taxonomy" id="3119006"/>
    <lineage>
        <taxon>Bacteria</taxon>
        <taxon>Pseudomonadati</taxon>
        <taxon>Pseudomonadota</taxon>
        <taxon>Gammaproteobacteria</taxon>
        <taxon>Chromatiales</taxon>
        <taxon>Wenzhouxiangellaceae</taxon>
        <taxon>Elongatibacter</taxon>
    </lineage>
</organism>
<dbReference type="Proteomes" id="UP001359886">
    <property type="component" value="Unassembled WGS sequence"/>
</dbReference>
<dbReference type="Pfam" id="PF11376">
    <property type="entry name" value="DUF3179"/>
    <property type="match status" value="1"/>
</dbReference>
<accession>A0AAW9RNJ6</accession>
<dbReference type="AlphaFoldDB" id="A0AAW9RNJ6"/>
<feature type="chain" id="PRO_5043342561" evidence="1">
    <location>
        <begin position="35"/>
        <end position="339"/>
    </location>
</feature>
<protein>
    <submittedName>
        <fullName evidence="2">DUF3179 domain-containing protein</fullName>
    </submittedName>
</protein>
<keyword evidence="1" id="KW-0732">Signal</keyword>
<keyword evidence="3" id="KW-1185">Reference proteome</keyword>
<dbReference type="EMBL" id="JAZHOG010000011">
    <property type="protein sequence ID" value="MEJ8569106.1"/>
    <property type="molecule type" value="Genomic_DNA"/>
</dbReference>
<sequence>MTDPRLCAPQPRQRTSLVALLIVLAAACSIPANARDSAWKTDILAETFQITRQGHIDVPIADVHQGCPKRDCIISIDEPGFASADAAAGIADDDLVLGVVIDGVARAYPAYILNHSEVVNDTVANQPIAITYCPLCGSGLAFHRQLGDKTVEFGVSGLLHNSDLILYDRDSKSLWQQITGTAIAGPRRGETLTGIPLSMTTWSEWRAAHPATGVLAADAGRPLRVTNKKPYGDYASSPRLMFPANAEAARLLHPKEVVHGLRLPQGAFAVSERRLTADTVVHLPLDGTTLVWQRAADGRVTVTRDDSGEVHDAHRMFWFAWYSFNTDTALLDTEREVAP</sequence>
<gene>
    <name evidence="2" type="ORF">V3330_15860</name>
</gene>